<feature type="domain" description="C2H2-type" evidence="14">
    <location>
        <begin position="154"/>
        <end position="181"/>
    </location>
</feature>
<evidence type="ECO:0000256" key="5">
    <source>
        <dbReference type="ARBA" id="ARBA00022737"/>
    </source>
</evidence>
<keyword evidence="7" id="KW-0862">Zinc</keyword>
<dbReference type="Pfam" id="PF00096">
    <property type="entry name" value="zf-C2H2"/>
    <property type="match status" value="5"/>
</dbReference>
<keyword evidence="9" id="KW-0238">DNA-binding</keyword>
<keyword evidence="11" id="KW-0539">Nucleus</keyword>
<reference evidence="16" key="1">
    <citation type="submission" date="2025-08" db="UniProtKB">
        <authorList>
            <consortium name="RefSeq"/>
        </authorList>
    </citation>
    <scope>IDENTIFICATION</scope>
</reference>
<dbReference type="GO" id="GO:0000978">
    <property type="term" value="F:RNA polymerase II cis-regulatory region sequence-specific DNA binding"/>
    <property type="evidence" value="ECO:0007669"/>
    <property type="project" value="TreeGrafter"/>
</dbReference>
<comment type="similarity">
    <text evidence="3">Belongs to the krueppel C2H2-type zinc-finger protein family.</text>
</comment>
<dbReference type="SUPFAM" id="SSF57667">
    <property type="entry name" value="beta-beta-alpha zinc fingers"/>
    <property type="match status" value="3"/>
</dbReference>
<feature type="region of interest" description="Disordered" evidence="13">
    <location>
        <begin position="1"/>
        <end position="26"/>
    </location>
</feature>
<evidence type="ECO:0000256" key="11">
    <source>
        <dbReference type="ARBA" id="ARBA00023242"/>
    </source>
</evidence>
<keyword evidence="5" id="KW-0677">Repeat</keyword>
<evidence type="ECO:0000256" key="3">
    <source>
        <dbReference type="ARBA" id="ARBA00006991"/>
    </source>
</evidence>
<dbReference type="GO" id="GO:0006357">
    <property type="term" value="P:regulation of transcription by RNA polymerase II"/>
    <property type="evidence" value="ECO:0007669"/>
    <property type="project" value="TreeGrafter"/>
</dbReference>
<evidence type="ECO:0000256" key="6">
    <source>
        <dbReference type="ARBA" id="ARBA00022771"/>
    </source>
</evidence>
<sequence length="296" mass="33715">MEEASDGIRSGHLPVHGGELHKPGSMQGAWLGSAAGLKLKNDAGNYHSTSGSASEIPASGCKVSKRPRTKVAQKTAGEENHDSAHRLQKQPQALPKTKRNKLWTCEQELPKRRDLHGEGYTGKKAFKCQECGKDFRVSSGLLKHQRIHTGQKPYKCQQCGRRFRWSSDLNKHAVTHQGIKPYRCSWCGKSFSQNTNLHTHQRIHTGEKPFRCHECGKRFIQKSHLIKHQRTHTGEQPYTCSICGRSFSRRSSLLRHQKIHRIKEIPVIQSPRDPFFLSAFTISEKREIHVPMRTQH</sequence>
<evidence type="ECO:0000256" key="9">
    <source>
        <dbReference type="ARBA" id="ARBA00023125"/>
    </source>
</evidence>
<dbReference type="GO" id="GO:0003700">
    <property type="term" value="F:DNA-binding transcription factor activity"/>
    <property type="evidence" value="ECO:0007669"/>
    <property type="project" value="TreeGrafter"/>
</dbReference>
<dbReference type="RefSeq" id="XP_021565477.1">
    <property type="nucleotide sequence ID" value="XM_021709802.1"/>
</dbReference>
<evidence type="ECO:0000256" key="12">
    <source>
        <dbReference type="PROSITE-ProRule" id="PRU00042"/>
    </source>
</evidence>
<feature type="domain" description="C2H2-type" evidence="14">
    <location>
        <begin position="210"/>
        <end position="237"/>
    </location>
</feature>
<evidence type="ECO:0000256" key="10">
    <source>
        <dbReference type="ARBA" id="ARBA00023163"/>
    </source>
</evidence>
<dbReference type="GeneID" id="110595163"/>
<keyword evidence="6 12" id="KW-0863">Zinc-finger</keyword>
<dbReference type="GO" id="GO:0005634">
    <property type="term" value="C:nucleus"/>
    <property type="evidence" value="ECO:0007669"/>
    <property type="project" value="UniProtKB-SubCell"/>
</dbReference>
<dbReference type="Proteomes" id="UP000189704">
    <property type="component" value="Unplaced"/>
</dbReference>
<organism evidence="15 16">
    <name type="scientific">Carlito syrichta</name>
    <name type="common">Philippine tarsier</name>
    <name type="synonym">Tarsius syrichta</name>
    <dbReference type="NCBI Taxonomy" id="1868482"/>
    <lineage>
        <taxon>Eukaryota</taxon>
        <taxon>Metazoa</taxon>
        <taxon>Chordata</taxon>
        <taxon>Craniata</taxon>
        <taxon>Vertebrata</taxon>
        <taxon>Euteleostomi</taxon>
        <taxon>Mammalia</taxon>
        <taxon>Eutheria</taxon>
        <taxon>Euarchontoglires</taxon>
        <taxon>Primates</taxon>
        <taxon>Haplorrhini</taxon>
        <taxon>Tarsiiformes</taxon>
        <taxon>Tarsiidae</taxon>
        <taxon>Carlito</taxon>
    </lineage>
</organism>
<dbReference type="PROSITE" id="PS00028">
    <property type="entry name" value="ZINC_FINGER_C2H2_1"/>
    <property type="match status" value="5"/>
</dbReference>
<evidence type="ECO:0000259" key="14">
    <source>
        <dbReference type="PROSITE" id="PS50157"/>
    </source>
</evidence>
<evidence type="ECO:0000256" key="1">
    <source>
        <dbReference type="ARBA" id="ARBA00003767"/>
    </source>
</evidence>
<evidence type="ECO:0000256" key="7">
    <source>
        <dbReference type="ARBA" id="ARBA00022833"/>
    </source>
</evidence>
<dbReference type="SMART" id="SM00355">
    <property type="entry name" value="ZnF_C2H2"/>
    <property type="match status" value="5"/>
</dbReference>
<evidence type="ECO:0000256" key="13">
    <source>
        <dbReference type="SAM" id="MobiDB-lite"/>
    </source>
</evidence>
<keyword evidence="4" id="KW-0479">Metal-binding</keyword>
<evidence type="ECO:0000313" key="15">
    <source>
        <dbReference type="Proteomes" id="UP000189704"/>
    </source>
</evidence>
<dbReference type="PROSITE" id="PS50157">
    <property type="entry name" value="ZINC_FINGER_C2H2_2"/>
    <property type="match status" value="5"/>
</dbReference>
<comment type="subcellular location">
    <subcellularLocation>
        <location evidence="2">Nucleus</location>
    </subcellularLocation>
</comment>
<accession>A0A3Q0DSK5</accession>
<dbReference type="OrthoDB" id="6077919at2759"/>
<feature type="domain" description="C2H2-type" evidence="14">
    <location>
        <begin position="238"/>
        <end position="265"/>
    </location>
</feature>
<feature type="region of interest" description="Disordered" evidence="13">
    <location>
        <begin position="46"/>
        <end position="99"/>
    </location>
</feature>
<evidence type="ECO:0000256" key="4">
    <source>
        <dbReference type="ARBA" id="ARBA00022723"/>
    </source>
</evidence>
<dbReference type="FunFam" id="3.30.160.60:FF:001340">
    <property type="entry name" value="zinc finger protein 75D isoform X1"/>
    <property type="match status" value="1"/>
</dbReference>
<evidence type="ECO:0000256" key="8">
    <source>
        <dbReference type="ARBA" id="ARBA00023015"/>
    </source>
</evidence>
<feature type="compositionally biased region" description="Basic and acidic residues" evidence="13">
    <location>
        <begin position="76"/>
        <end position="85"/>
    </location>
</feature>
<dbReference type="KEGG" id="csyr:110595163"/>
<protein>
    <submittedName>
        <fullName evidence="16">Zinc finger protein 75D-like</fullName>
    </submittedName>
</protein>
<feature type="domain" description="C2H2-type" evidence="14">
    <location>
        <begin position="126"/>
        <end position="153"/>
    </location>
</feature>
<dbReference type="Gene3D" id="3.30.160.60">
    <property type="entry name" value="Classic Zinc Finger"/>
    <property type="match status" value="5"/>
</dbReference>
<dbReference type="FunFam" id="3.30.160.60:FF:000352">
    <property type="entry name" value="zinc finger protein 3 homolog"/>
    <property type="match status" value="1"/>
</dbReference>
<dbReference type="InterPro" id="IPR036236">
    <property type="entry name" value="Znf_C2H2_sf"/>
</dbReference>
<gene>
    <name evidence="16" type="primary">LOC110595163</name>
</gene>
<dbReference type="PANTHER" id="PTHR24404">
    <property type="entry name" value="ZINC FINGER PROTEIN"/>
    <property type="match status" value="1"/>
</dbReference>
<evidence type="ECO:0000256" key="2">
    <source>
        <dbReference type="ARBA" id="ARBA00004123"/>
    </source>
</evidence>
<dbReference type="InterPro" id="IPR013087">
    <property type="entry name" value="Znf_C2H2_type"/>
</dbReference>
<comment type="function">
    <text evidence="1">May be involved in transcriptional regulation.</text>
</comment>
<evidence type="ECO:0000313" key="16">
    <source>
        <dbReference type="RefSeq" id="XP_021565477.1"/>
    </source>
</evidence>
<dbReference type="FunFam" id="3.30.160.60:FF:002343">
    <property type="entry name" value="Zinc finger protein 33A"/>
    <property type="match status" value="1"/>
</dbReference>
<dbReference type="PANTHER" id="PTHR24404:SF114">
    <property type="entry name" value="KLUMPFUSS, ISOFORM B-RELATED"/>
    <property type="match status" value="1"/>
</dbReference>
<dbReference type="FunFam" id="3.30.160.60:FF:001261">
    <property type="entry name" value="Zinc finger protein 75a"/>
    <property type="match status" value="1"/>
</dbReference>
<dbReference type="FunFam" id="3.30.160.60:FF:000720">
    <property type="entry name" value="zinc finger protein 18 isoform X2"/>
    <property type="match status" value="1"/>
</dbReference>
<feature type="domain" description="C2H2-type" evidence="14">
    <location>
        <begin position="182"/>
        <end position="209"/>
    </location>
</feature>
<keyword evidence="10" id="KW-0804">Transcription</keyword>
<name>A0A3Q0DSK5_CARSF</name>
<dbReference type="AlphaFoldDB" id="A0A3Q0DSK5"/>
<dbReference type="InterPro" id="IPR050589">
    <property type="entry name" value="Ikaros_C2H2-ZF"/>
</dbReference>
<keyword evidence="8" id="KW-0805">Transcription regulation</keyword>
<keyword evidence="15" id="KW-1185">Reference proteome</keyword>
<proteinExistence type="inferred from homology"/>
<dbReference type="GO" id="GO:0008270">
    <property type="term" value="F:zinc ion binding"/>
    <property type="evidence" value="ECO:0007669"/>
    <property type="project" value="UniProtKB-KW"/>
</dbReference>